<dbReference type="Proteomes" id="UP001144372">
    <property type="component" value="Unassembled WGS sequence"/>
</dbReference>
<feature type="domain" description="ABC transporter" evidence="4">
    <location>
        <begin position="6"/>
        <end position="245"/>
    </location>
</feature>
<evidence type="ECO:0000256" key="2">
    <source>
        <dbReference type="ARBA" id="ARBA00022741"/>
    </source>
</evidence>
<dbReference type="InterPro" id="IPR050095">
    <property type="entry name" value="ECF_ABC_transporter_ATP-bd"/>
</dbReference>
<dbReference type="PANTHER" id="PTHR43553:SF3">
    <property type="entry name" value="ABC TRANSPORTER ATP-BINDING PROTEIN MODF"/>
    <property type="match status" value="1"/>
</dbReference>
<dbReference type="InterPro" id="IPR017871">
    <property type="entry name" value="ABC_transporter-like_CS"/>
</dbReference>
<dbReference type="PANTHER" id="PTHR43553">
    <property type="entry name" value="HEAVY METAL TRANSPORTER"/>
    <property type="match status" value="1"/>
</dbReference>
<organism evidence="5 6">
    <name type="scientific">Desulforhabdus amnigena</name>
    <dbReference type="NCBI Taxonomy" id="40218"/>
    <lineage>
        <taxon>Bacteria</taxon>
        <taxon>Pseudomonadati</taxon>
        <taxon>Thermodesulfobacteriota</taxon>
        <taxon>Syntrophobacteria</taxon>
        <taxon>Syntrophobacterales</taxon>
        <taxon>Syntrophobacteraceae</taxon>
        <taxon>Desulforhabdus</taxon>
    </lineage>
</organism>
<dbReference type="GO" id="GO:0042626">
    <property type="term" value="F:ATPase-coupled transmembrane transporter activity"/>
    <property type="evidence" value="ECO:0007669"/>
    <property type="project" value="TreeGrafter"/>
</dbReference>
<dbReference type="GO" id="GO:0016887">
    <property type="term" value="F:ATP hydrolysis activity"/>
    <property type="evidence" value="ECO:0007669"/>
    <property type="project" value="InterPro"/>
</dbReference>
<evidence type="ECO:0000313" key="6">
    <source>
        <dbReference type="Proteomes" id="UP001144372"/>
    </source>
</evidence>
<evidence type="ECO:0000256" key="1">
    <source>
        <dbReference type="ARBA" id="ARBA00022448"/>
    </source>
</evidence>
<dbReference type="SUPFAM" id="SSF52540">
    <property type="entry name" value="P-loop containing nucleoside triphosphate hydrolases"/>
    <property type="match status" value="1"/>
</dbReference>
<dbReference type="InterPro" id="IPR015856">
    <property type="entry name" value="ABC_transpr_CbiO/EcfA_su"/>
</dbReference>
<dbReference type="InterPro" id="IPR027417">
    <property type="entry name" value="P-loop_NTPase"/>
</dbReference>
<accession>A0A9W6FX26</accession>
<dbReference type="SMART" id="SM00382">
    <property type="entry name" value="AAA"/>
    <property type="match status" value="1"/>
</dbReference>
<evidence type="ECO:0000259" key="4">
    <source>
        <dbReference type="PROSITE" id="PS50893"/>
    </source>
</evidence>
<evidence type="ECO:0000256" key="3">
    <source>
        <dbReference type="ARBA" id="ARBA00022840"/>
    </source>
</evidence>
<dbReference type="CDD" id="cd03225">
    <property type="entry name" value="ABC_cobalt_CbiO_domain1"/>
    <property type="match status" value="1"/>
</dbReference>
<gene>
    <name evidence="5" type="ORF">DAMNIGENAA_38250</name>
</gene>
<keyword evidence="2" id="KW-0547">Nucleotide-binding</keyword>
<dbReference type="InterPro" id="IPR003593">
    <property type="entry name" value="AAA+_ATPase"/>
</dbReference>
<keyword evidence="6" id="KW-1185">Reference proteome</keyword>
<dbReference type="GO" id="GO:0043190">
    <property type="term" value="C:ATP-binding cassette (ABC) transporter complex"/>
    <property type="evidence" value="ECO:0007669"/>
    <property type="project" value="TreeGrafter"/>
</dbReference>
<dbReference type="AlphaFoldDB" id="A0A9W6FX26"/>
<comment type="caution">
    <text evidence="5">The sequence shown here is derived from an EMBL/GenBank/DDBJ whole genome shotgun (WGS) entry which is preliminary data.</text>
</comment>
<sequence>MHSEWISLEEVTFIRRRRVILDRIHWSVSPGHHWVVLGANGSGKTTLLQLLAGYLWPSKGQITVLGEKFGQIDLRELRKKIGWVGSFLQAQIPSSEKPLDLIVSGKYASIGIFQTPEEKDYHQARNLAERLHCQHVLDLPYGVLSQGEKQRLLIARSLIHHPQLLILDEPCSGLDIVAREQLLRTLEDLGRAPDAPTMIFVTHYLEEIMPVFSHVFLMEGGRCLAQGRKNEMLRSELLTQAFGIPIDVIEKGNRYWARVSLTP</sequence>
<reference evidence="5" key="1">
    <citation type="submission" date="2022-12" db="EMBL/GenBank/DDBJ databases">
        <title>Reference genome sequencing for broad-spectrum identification of bacterial and archaeal isolates by mass spectrometry.</title>
        <authorList>
            <person name="Sekiguchi Y."/>
            <person name="Tourlousse D.M."/>
        </authorList>
    </citation>
    <scope>NUCLEOTIDE SEQUENCE</scope>
    <source>
        <strain evidence="5">ASRB1</strain>
    </source>
</reference>
<dbReference type="GO" id="GO:0005524">
    <property type="term" value="F:ATP binding"/>
    <property type="evidence" value="ECO:0007669"/>
    <property type="project" value="UniProtKB-KW"/>
</dbReference>
<dbReference type="PROSITE" id="PS00211">
    <property type="entry name" value="ABC_TRANSPORTER_1"/>
    <property type="match status" value="1"/>
</dbReference>
<protein>
    <submittedName>
        <fullName evidence="5">ABC transporter ATP-binding protein</fullName>
    </submittedName>
</protein>
<dbReference type="Gene3D" id="3.40.50.300">
    <property type="entry name" value="P-loop containing nucleotide triphosphate hydrolases"/>
    <property type="match status" value="1"/>
</dbReference>
<dbReference type="Pfam" id="PF00005">
    <property type="entry name" value="ABC_tran"/>
    <property type="match status" value="1"/>
</dbReference>
<keyword evidence="3 5" id="KW-0067">ATP-binding</keyword>
<evidence type="ECO:0000313" key="5">
    <source>
        <dbReference type="EMBL" id="GLI36392.1"/>
    </source>
</evidence>
<proteinExistence type="predicted"/>
<keyword evidence="1" id="KW-0813">Transport</keyword>
<dbReference type="PROSITE" id="PS50893">
    <property type="entry name" value="ABC_TRANSPORTER_2"/>
    <property type="match status" value="1"/>
</dbReference>
<dbReference type="InterPro" id="IPR003439">
    <property type="entry name" value="ABC_transporter-like_ATP-bd"/>
</dbReference>
<dbReference type="EMBL" id="BSDR01000001">
    <property type="protein sequence ID" value="GLI36392.1"/>
    <property type="molecule type" value="Genomic_DNA"/>
</dbReference>
<name>A0A9W6FX26_9BACT</name>